<dbReference type="STRING" id="1273541.Pyrde_2017"/>
<gene>
    <name evidence="1" type="ORF">Pyrde_2017</name>
</gene>
<dbReference type="OrthoDB" id="381015at2157"/>
<dbReference type="KEGG" id="pdl:Pyrde_2017"/>
<organism evidence="1 2">
    <name type="scientific">Pyrodictium delaneyi</name>
    <dbReference type="NCBI Taxonomy" id="1273541"/>
    <lineage>
        <taxon>Archaea</taxon>
        <taxon>Thermoproteota</taxon>
        <taxon>Thermoprotei</taxon>
        <taxon>Desulfurococcales</taxon>
        <taxon>Pyrodictiaceae</taxon>
        <taxon>Pyrodictium</taxon>
    </lineage>
</organism>
<dbReference type="EMBL" id="CP013011">
    <property type="protein sequence ID" value="ALL02060.1"/>
    <property type="molecule type" value="Genomic_DNA"/>
</dbReference>
<proteinExistence type="predicted"/>
<dbReference type="GeneID" id="26100356"/>
<dbReference type="AlphaFoldDB" id="A0A0P0N684"/>
<evidence type="ECO:0000313" key="2">
    <source>
        <dbReference type="Proteomes" id="UP000058613"/>
    </source>
</evidence>
<protein>
    <submittedName>
        <fullName evidence="1">Uncharacterized protein</fullName>
    </submittedName>
</protein>
<name>A0A0P0N684_9CREN</name>
<dbReference type="RefSeq" id="WP_055410483.1">
    <property type="nucleotide sequence ID" value="NZ_CP013011.1"/>
</dbReference>
<sequence>MVREAVVHALSRIRGINPEELLSGVPHHAVLTAFYAAKLCGLENCSEETAAVAALAYSYPRVTTMIDKLPHHIAHHVRKVLEEAEDVHLRSPSSQYTMIVLDADVLARIGALSLFNQFTAYHATITDMLQAALDSLSYAAASDYIIYTQSAKKLASRMKPHTIAYFNWLVEELANLGIKARLRTESTVGGVVSYIDLLSCPCGETVVKDIAVKPTEKCMRYTLRYTCRSCDFNAEVSTCIPESTRTR</sequence>
<dbReference type="SUPFAM" id="SSF109604">
    <property type="entry name" value="HD-domain/PDEase-like"/>
    <property type="match status" value="1"/>
</dbReference>
<dbReference type="Proteomes" id="UP000058613">
    <property type="component" value="Chromosome"/>
</dbReference>
<reference evidence="1 2" key="1">
    <citation type="submission" date="2015-10" db="EMBL/GenBank/DDBJ databases">
        <title>Complete genome sequence of hyperthermophilic archaeon Pyrodictium delaneyi Su06.</title>
        <authorList>
            <person name="Jung J.-H."/>
            <person name="Lin J."/>
            <person name="Holden J.F."/>
            <person name="Park C.-S."/>
        </authorList>
    </citation>
    <scope>NUCLEOTIDE SEQUENCE [LARGE SCALE GENOMIC DNA]</scope>
    <source>
        <strain evidence="1 2">Su06</strain>
    </source>
</reference>
<evidence type="ECO:0000313" key="1">
    <source>
        <dbReference type="EMBL" id="ALL02060.1"/>
    </source>
</evidence>
<accession>A0A0P0N684</accession>